<dbReference type="InterPro" id="IPR014716">
    <property type="entry name" value="Fibrinogen_a/b/g_C_1"/>
</dbReference>
<keyword evidence="3" id="KW-1015">Disulfide bond</keyword>
<feature type="compositionally biased region" description="Polar residues" evidence="8">
    <location>
        <begin position="1013"/>
        <end position="1031"/>
    </location>
</feature>
<dbReference type="SMART" id="SM00186">
    <property type="entry name" value="FBG"/>
    <property type="match status" value="1"/>
</dbReference>
<dbReference type="Gene3D" id="3.90.215.10">
    <property type="entry name" value="Gamma Fibrinogen, chain A, domain 1"/>
    <property type="match status" value="1"/>
</dbReference>
<gene>
    <name evidence="10" type="ORF">JRQ81_016497</name>
</gene>
<feature type="region of interest" description="Disordered" evidence="8">
    <location>
        <begin position="1407"/>
        <end position="1426"/>
    </location>
</feature>
<evidence type="ECO:0000256" key="3">
    <source>
        <dbReference type="ARBA" id="ARBA00023157"/>
    </source>
</evidence>
<feature type="domain" description="Fibrinogen C-terminal" evidence="9">
    <location>
        <begin position="2190"/>
        <end position="2422"/>
    </location>
</feature>
<sequence length="2429" mass="271774">MAAGGSPFEEGIDDRDLPSWSNDSLDDRLNNTSWGGQPKRPNRSSEKNKKKVPTESGTRLTNDISPESTPGIGRRKSKTPHSFPHTRYMTQMSVPEQAELEKLKQRINFSDLDQRSIGSDSQGRATAANNKRQLNESKKPFNFLSLQINTNKDNDAGASSQTQEACGTSPYKELVAAALSKDLLQNCPVSIEEDGRGEPAVDSSQIVSRLIQIRDYIAKASSMRDDLVEKNERSANVERLSHLINHLKLQEKSYLKFLQKMLARKNEEEDGRTVDSAVGSGSVAESTSLNIDVHSEVSDTTEVSFSLRARPCIEDKLGNSASQGQVSEIDVSSSPNVKCERAALNGREIWPSRINSQEPGLLSKARDPQQEATEELANLKKQHDLLKRMLQQQEQLKALQGRQAALLALQHKAEQAIAVMDDSVVTETTGSISGVSLTSELNEELNDLIQRFHNQLHDSQVQPVPDNRKQAESLSLTREVSQSRNSSMSEHLSEEKAQLFSKMVALQGKKQKMDTLLGELHILRDQHLNNSSRSPQRSVDQRSTALVPSAPVGISTTVNEEANSLASSVAYHPESVNSQNDSEEEDGLNTTEKLQKLKEVRKRLNELRELVHYYGQTSDMMTDAVNENTKEEGETEDSECDSELENPQPVTNIRNPQGVSSWGDLNCNSNLQCGTNNRNGIRLNTACEINNRSANVRMPNMPSELDGHYNREDDGAEVPQGEDDDIGAEADRASEASLSSRRSSITEEAPVDAEFEQKINRLIAAKQKLRQLQNLVAIVQDDEGEPEAAGQEQLFSAEEGNEQQRPNNIRTSANKSQKSVALNEKTREKFYEAKLQQQQRELKHLQEERKKLIKIQEKIQVLQKACPDLQFSSSMDNCLGNASAPATNEISAASKAVVQSEETATVDSELWSEMRRHEILREELRQRRKQLEALMAEHQRRRDLADTASACAGSMKSDGSETQCTPQQSRTEKTMATWGGSTQCGLDEDEGDEDVYLSDGPGQAEEEEEEQDSSSNEFSICPNNADQSMYSTKEDQESWKNAHPVSADESYRPPAKARQQQQNISMRRQENHRWVSELSYVEEKEQWQEQISQLKKQLEFSVSICQTLMQDQQTLSCLLQTLLTGPYSMMPSNVASPQVHLIMHQLNQCYAQLTWQQNNVQRLKQMLNDLMRQQEQQQARQSQKEKGSRAPPPPSPTMFCPFSFPSQTMNLFNMPGFTNFSSFPPGINFSPVFPSGLGDFSRSCNAQNSEHQPPLENNIAGKTDYMAFPKPFESNSTTGAEKARGQRQSEEELEDKSAYLNEEQEGGKEKQLFLNTEFAVPVQNATCGNHRAQHDTSRRREFDEESLESFSSLPDPVDPTTVTKTFQPRKASAQASLASKDKTPKSKNKKRSTSQFKNRLKTNGFESASVSSTCEPYKSTRSRHSTRKEEIVQAKVFSKKNREQLEKIIKYSRSSEMSSETGSDLSMFQALRDTIYSEVATLISQNESRPHFLIELFHELQMLNTDYLRQRALYALQDIVTRDASEDAAKGECPKQLSSAGWVGSNSELTPSESLATTDDETFEKNFDQGACRECDQNDADNGSTMSTSSNFEPFATDDLGNTVIHLDQALARMREYERMKMTAENNQDSKDACCSITQSAPASALEDAVGGHCASQAAEVPSVPCPRIDTQQLDRQIKAIMKEVIPFLKEHMDEVCSAQLLTSVRRMVLTLTQQNDESKEFVKIFHKQLGSILQDSLAKFAGKKLKDCGEDLLVEISEVLFNELAFFKLMQDLDNSSLTVKQRCKRKIEAEGMIQSYAKEAKRALEGACSSTEDIDEDKDKDETETIKQNHEPAALNNKEAPRISRSDASDQEEEESESCPVSISLSKAETQALNNYGSGEDENEDEEIDEFEEGPVDVQTSLQANIETATENDHEQVLESSSEKPSDGQILSEQELVAVKDDHDFPSVVPQYLNIMEDKQPVTLGNAEELNASTALTEEQDSSLVENESQASVIVQGETKSSPGTPESSVVGSPDTESPVLVNEYEDLMKKIVADAETNSSTAEILAHSENNGEELVGDPQILKEPESFLGCDLMSHFSVGGLADGNIPPLKRKYLGFVGNHKGLLLETRFIKMKNWNFFRWILLNGLVAATVGLTSESCFKEQLQLQAQVRLLENSVKHQQAKIVQLLMERDAQSRDKGGHSSVIDLGEDRGHKDCAEIYKAGHTESGFYKIKPLGSPSGFLAYCEMTEGGGWTVFQRRSDGSQNFDRDWVEYEQGFGDFISPNGEYWLGNKNIHYLTSQGSYTLKIDLSDFADEQRFAQYENFSVADEQSSYTMTCGRYSGTAGDSLTGGFHPEVKWWANHQGMKFSTKDRDNDNYEENCAEEDRAGWWFNRCHSANLNGLYYDGPYSATTDNGIVWYTWHGWWYSLKSVVMKVRPSDFHPNELS</sequence>
<feature type="compositionally biased region" description="Basic and acidic residues" evidence="8">
    <location>
        <begin position="1281"/>
        <end position="1290"/>
    </location>
</feature>
<proteinExistence type="inferred from homology"/>
<feature type="region of interest" description="Disordered" evidence="8">
    <location>
        <begin position="1808"/>
        <end position="1870"/>
    </location>
</feature>
<feature type="region of interest" description="Disordered" evidence="8">
    <location>
        <begin position="1574"/>
        <end position="1595"/>
    </location>
</feature>
<dbReference type="GO" id="GO:0034451">
    <property type="term" value="C:centriolar satellite"/>
    <property type="evidence" value="ECO:0007669"/>
    <property type="project" value="TreeGrafter"/>
</dbReference>
<feature type="compositionally biased region" description="Polar residues" evidence="8">
    <location>
        <begin position="55"/>
        <end position="68"/>
    </location>
</feature>
<feature type="region of interest" description="Disordered" evidence="8">
    <location>
        <begin position="940"/>
        <end position="1070"/>
    </location>
</feature>
<feature type="region of interest" description="Disordered" evidence="8">
    <location>
        <begin position="627"/>
        <end position="653"/>
    </location>
</feature>
<feature type="compositionally biased region" description="Polar residues" evidence="8">
    <location>
        <begin position="472"/>
        <end position="490"/>
    </location>
</feature>
<feature type="compositionally biased region" description="Acidic residues" evidence="8">
    <location>
        <begin position="714"/>
        <end position="728"/>
    </location>
</feature>
<feature type="compositionally biased region" description="Basic and acidic residues" evidence="8">
    <location>
        <begin position="1822"/>
        <end position="1832"/>
    </location>
</feature>
<feature type="region of interest" description="Disordered" evidence="8">
    <location>
        <begin position="1979"/>
        <end position="2020"/>
    </location>
</feature>
<dbReference type="PANTHER" id="PTHR14164:SF12">
    <property type="entry name" value="PERICENTRIOLAR MATERIAL 1 PROTEIN"/>
    <property type="match status" value="1"/>
</dbReference>
<feature type="region of interest" description="Disordered" evidence="8">
    <location>
        <begin position="1"/>
        <end position="88"/>
    </location>
</feature>
<dbReference type="EMBL" id="JAPFRF010000007">
    <property type="protein sequence ID" value="KAJ7326738.1"/>
    <property type="molecule type" value="Genomic_DNA"/>
</dbReference>
<feature type="region of interest" description="Disordered" evidence="8">
    <location>
        <begin position="1325"/>
        <end position="1402"/>
    </location>
</feature>
<feature type="compositionally biased region" description="Basic and acidic residues" evidence="8">
    <location>
        <begin position="1332"/>
        <end position="1342"/>
    </location>
</feature>
<evidence type="ECO:0000256" key="2">
    <source>
        <dbReference type="ARBA" id="ARBA00006932"/>
    </source>
</evidence>
<keyword evidence="5" id="KW-1199">Hemostasis impairing toxin</keyword>
<evidence type="ECO:0000256" key="7">
    <source>
        <dbReference type="SAM" id="Coils"/>
    </source>
</evidence>
<dbReference type="InterPro" id="IPR024138">
    <property type="entry name" value="Pericentriolar_Pcm1"/>
</dbReference>
<keyword evidence="4" id="KW-1216">Complement system impairing toxin</keyword>
<dbReference type="Pfam" id="PF15717">
    <property type="entry name" value="PCM1_C"/>
    <property type="match status" value="1"/>
</dbReference>
<dbReference type="FunFam" id="3.90.215.10:FF:000001">
    <property type="entry name" value="Tenascin isoform 1"/>
    <property type="match status" value="1"/>
</dbReference>
<feature type="region of interest" description="Disordered" evidence="8">
    <location>
        <begin position="696"/>
        <end position="749"/>
    </location>
</feature>
<protein>
    <recommendedName>
        <fullName evidence="9">Fibrinogen C-terminal domain-containing protein</fullName>
    </recommendedName>
</protein>
<dbReference type="GO" id="GO:1905515">
    <property type="term" value="P:non-motile cilium assembly"/>
    <property type="evidence" value="ECO:0007669"/>
    <property type="project" value="TreeGrafter"/>
</dbReference>
<name>A0A9Q1B0Y8_9SAUR</name>
<feature type="compositionally biased region" description="Acidic residues" evidence="8">
    <location>
        <begin position="986"/>
        <end position="996"/>
    </location>
</feature>
<feature type="coiled-coil region" evidence="7">
    <location>
        <begin position="369"/>
        <end position="396"/>
    </location>
</feature>
<evidence type="ECO:0000259" key="9">
    <source>
        <dbReference type="PROSITE" id="PS51406"/>
    </source>
</evidence>
<feature type="region of interest" description="Disordered" evidence="8">
    <location>
        <begin position="458"/>
        <end position="494"/>
    </location>
</feature>
<feature type="coiled-coil region" evidence="7">
    <location>
        <begin position="755"/>
        <end position="782"/>
    </location>
</feature>
<feature type="compositionally biased region" description="Basic and acidic residues" evidence="8">
    <location>
        <begin position="1913"/>
        <end position="1928"/>
    </location>
</feature>
<feature type="compositionally biased region" description="Polar residues" evidence="8">
    <location>
        <begin position="1580"/>
        <end position="1592"/>
    </location>
</feature>
<feature type="region of interest" description="Disordered" evidence="8">
    <location>
        <begin position="1269"/>
        <end position="1296"/>
    </location>
</feature>
<dbReference type="GO" id="GO:0034454">
    <property type="term" value="P:microtubule anchoring at centrosome"/>
    <property type="evidence" value="ECO:0007669"/>
    <property type="project" value="InterPro"/>
</dbReference>
<evidence type="ECO:0000256" key="4">
    <source>
        <dbReference type="ARBA" id="ARBA00023220"/>
    </source>
</evidence>
<evidence type="ECO:0000313" key="11">
    <source>
        <dbReference type="Proteomes" id="UP001142489"/>
    </source>
</evidence>
<evidence type="ECO:0000256" key="5">
    <source>
        <dbReference type="ARBA" id="ARBA00023240"/>
    </source>
</evidence>
<dbReference type="SUPFAM" id="SSF56496">
    <property type="entry name" value="Fibrinogen C-terminal domain-like"/>
    <property type="match status" value="1"/>
</dbReference>
<feature type="compositionally biased region" description="Polar residues" evidence="8">
    <location>
        <begin position="1979"/>
        <end position="2013"/>
    </location>
</feature>
<dbReference type="InterPro" id="IPR020837">
    <property type="entry name" value="Fibrinogen_CS"/>
</dbReference>
<feature type="compositionally biased region" description="Low complexity" evidence="8">
    <location>
        <begin position="735"/>
        <end position="748"/>
    </location>
</feature>
<dbReference type="PANTHER" id="PTHR14164">
    <property type="entry name" value="PERICENTRIOLAR MATERIAL 1-RELATED"/>
    <property type="match status" value="1"/>
</dbReference>
<evidence type="ECO:0000256" key="1">
    <source>
        <dbReference type="ARBA" id="ARBA00003654"/>
    </source>
</evidence>
<evidence type="ECO:0000313" key="10">
    <source>
        <dbReference type="EMBL" id="KAJ7326738.1"/>
    </source>
</evidence>
<keyword evidence="11" id="KW-1185">Reference proteome</keyword>
<dbReference type="InterPro" id="IPR036056">
    <property type="entry name" value="Fibrinogen-like_C"/>
</dbReference>
<evidence type="ECO:0000256" key="6">
    <source>
        <dbReference type="ARBA" id="ARBA00023278"/>
    </source>
</evidence>
<organism evidence="10 11">
    <name type="scientific">Phrynocephalus forsythii</name>
    <dbReference type="NCBI Taxonomy" id="171643"/>
    <lineage>
        <taxon>Eukaryota</taxon>
        <taxon>Metazoa</taxon>
        <taxon>Chordata</taxon>
        <taxon>Craniata</taxon>
        <taxon>Vertebrata</taxon>
        <taxon>Euteleostomi</taxon>
        <taxon>Lepidosauria</taxon>
        <taxon>Squamata</taxon>
        <taxon>Bifurcata</taxon>
        <taxon>Unidentata</taxon>
        <taxon>Episquamata</taxon>
        <taxon>Toxicofera</taxon>
        <taxon>Iguania</taxon>
        <taxon>Acrodonta</taxon>
        <taxon>Agamidae</taxon>
        <taxon>Agaminae</taxon>
        <taxon>Phrynocephalus</taxon>
    </lineage>
</organism>
<keyword evidence="5" id="KW-0800">Toxin</keyword>
<dbReference type="Pfam" id="PF00147">
    <property type="entry name" value="Fibrinogen_C"/>
    <property type="match status" value="1"/>
</dbReference>
<dbReference type="GO" id="GO:0036064">
    <property type="term" value="C:ciliary basal body"/>
    <property type="evidence" value="ECO:0007669"/>
    <property type="project" value="TreeGrafter"/>
</dbReference>
<feature type="compositionally biased region" description="Basic and acidic residues" evidence="8">
    <location>
        <begin position="1841"/>
        <end position="1850"/>
    </location>
</feature>
<feature type="coiled-coil region" evidence="7">
    <location>
        <begin position="828"/>
        <end position="865"/>
    </location>
</feature>
<comment type="similarity">
    <text evidence="2">Belongs to the ficolin lectin family. Veficolin subfamily.</text>
</comment>
<dbReference type="PROSITE" id="PS00514">
    <property type="entry name" value="FIBRINOGEN_C_1"/>
    <property type="match status" value="1"/>
</dbReference>
<feature type="compositionally biased region" description="Polar residues" evidence="8">
    <location>
        <begin position="116"/>
        <end position="132"/>
    </location>
</feature>
<reference evidence="10" key="1">
    <citation type="journal article" date="2023" name="DNA Res.">
        <title>Chromosome-level genome assembly of Phrynocephalus forsythii using third-generation DNA sequencing and Hi-C analysis.</title>
        <authorList>
            <person name="Qi Y."/>
            <person name="Zhao W."/>
            <person name="Zhao Y."/>
            <person name="Niu C."/>
            <person name="Cao S."/>
            <person name="Zhang Y."/>
        </authorList>
    </citation>
    <scope>NUCLEOTIDE SEQUENCE</scope>
    <source>
        <tissue evidence="10">Muscle</tissue>
    </source>
</reference>
<dbReference type="OrthoDB" id="2125770at2759"/>
<feature type="region of interest" description="Disordered" evidence="8">
    <location>
        <begin position="111"/>
        <end position="140"/>
    </location>
</feature>
<dbReference type="CDD" id="cd00087">
    <property type="entry name" value="FReD"/>
    <property type="match status" value="1"/>
</dbReference>
<feature type="compositionally biased region" description="Acidic residues" evidence="8">
    <location>
        <begin position="633"/>
        <end position="644"/>
    </location>
</feature>
<feature type="compositionally biased region" description="Polar residues" evidence="8">
    <location>
        <begin position="960"/>
        <end position="969"/>
    </location>
</feature>
<evidence type="ECO:0000256" key="8">
    <source>
        <dbReference type="SAM" id="MobiDB-lite"/>
    </source>
</evidence>
<feature type="compositionally biased region" description="Polar residues" evidence="8">
    <location>
        <begin position="803"/>
        <end position="820"/>
    </location>
</feature>
<keyword evidence="7" id="KW-0175">Coiled coil</keyword>
<feature type="region of interest" description="Disordered" evidence="8">
    <location>
        <begin position="1172"/>
        <end position="1198"/>
    </location>
</feature>
<dbReference type="NCBIfam" id="NF040941">
    <property type="entry name" value="GGGWT_bact"/>
    <property type="match status" value="1"/>
</dbReference>
<feature type="region of interest" description="Disordered" evidence="8">
    <location>
        <begin position="1912"/>
        <end position="1931"/>
    </location>
</feature>
<dbReference type="InterPro" id="IPR031446">
    <property type="entry name" value="PCM1_C"/>
</dbReference>
<comment type="function">
    <text evidence="1">Initiates complement activation and/or interferes in platelet aggregation and/or blood coagulation.</text>
</comment>
<keyword evidence="6" id="KW-0379">Hydroxylation</keyword>
<dbReference type="PROSITE" id="PS51406">
    <property type="entry name" value="FIBRINOGEN_C_2"/>
    <property type="match status" value="1"/>
</dbReference>
<dbReference type="Proteomes" id="UP001142489">
    <property type="component" value="Unassembled WGS sequence"/>
</dbReference>
<feature type="region of interest" description="Disordered" evidence="8">
    <location>
        <begin position="1526"/>
        <end position="1558"/>
    </location>
</feature>
<accession>A0A9Q1B0Y8</accession>
<comment type="caution">
    <text evidence="10">The sequence shown here is derived from an EMBL/GenBank/DDBJ whole genome shotgun (WGS) entry which is preliminary data.</text>
</comment>
<feature type="compositionally biased region" description="Polar residues" evidence="8">
    <location>
        <begin position="1536"/>
        <end position="1557"/>
    </location>
</feature>
<dbReference type="InterPro" id="IPR002181">
    <property type="entry name" value="Fibrinogen_a/b/g_C_dom"/>
</dbReference>
<dbReference type="GO" id="GO:0071539">
    <property type="term" value="P:protein localization to centrosome"/>
    <property type="evidence" value="ECO:0007669"/>
    <property type="project" value="InterPro"/>
</dbReference>
<feature type="region of interest" description="Disordered" evidence="8">
    <location>
        <begin position="796"/>
        <end position="821"/>
    </location>
</feature>
<feature type="compositionally biased region" description="Low complexity" evidence="8">
    <location>
        <begin position="1348"/>
        <end position="1363"/>
    </location>
</feature>